<accession>A0A2M7G042</accession>
<dbReference type="AlphaFoldDB" id="A0A2M7G042"/>
<proteinExistence type="predicted"/>
<gene>
    <name evidence="1" type="ORF">COW36_21155</name>
</gene>
<evidence type="ECO:0008006" key="3">
    <source>
        <dbReference type="Google" id="ProtNLM"/>
    </source>
</evidence>
<reference evidence="1 2" key="1">
    <citation type="submission" date="2017-09" db="EMBL/GenBank/DDBJ databases">
        <title>Depth-based differentiation of microbial function through sediment-hosted aquifers and enrichment of novel symbionts in the deep terrestrial subsurface.</title>
        <authorList>
            <person name="Probst A.J."/>
            <person name="Ladd B."/>
            <person name="Jarett J.K."/>
            <person name="Geller-Mcgrath D.E."/>
            <person name="Sieber C.M."/>
            <person name="Emerson J.B."/>
            <person name="Anantharaman K."/>
            <person name="Thomas B.C."/>
            <person name="Malmstrom R."/>
            <person name="Stieglmeier M."/>
            <person name="Klingl A."/>
            <person name="Woyke T."/>
            <person name="Ryan C.M."/>
            <person name="Banfield J.F."/>
        </authorList>
    </citation>
    <scope>NUCLEOTIDE SEQUENCE [LARGE SCALE GENOMIC DNA]</scope>
    <source>
        <strain evidence="1">CG17_big_fil_post_rev_8_21_14_2_50_48_46</strain>
    </source>
</reference>
<evidence type="ECO:0000313" key="2">
    <source>
        <dbReference type="Proteomes" id="UP000231019"/>
    </source>
</evidence>
<dbReference type="EMBL" id="PFFQ01000059">
    <property type="protein sequence ID" value="PIW14549.1"/>
    <property type="molecule type" value="Genomic_DNA"/>
</dbReference>
<sequence length="277" mass="31363">MSKYCIYLDSITKDFNYEHIIPLSLGGCDDFVIEVDRGFNSSVGSSIDGDVANDFLVLFERDRFKAKGHSKKHEKPLIKNVRLKDGRPAQAIFGQEGLRIFDLQRKRPLPLTDSAGGEIKCNFKMEMGIDLFFVAKVALAAGYFAYGEAFKSYVKHSELRKIITADKISLPPNIKAKFYDRFFETTDDIEFMIVKMATEIGGCSSVLILPSENSFGVAVGVLGKFMGFIIVPSQSKHLPNSDDYRLGHCMFIQDGKLKRFSFDYLRQRLLTKFDEKL</sequence>
<evidence type="ECO:0000313" key="1">
    <source>
        <dbReference type="EMBL" id="PIW14549.1"/>
    </source>
</evidence>
<protein>
    <recommendedName>
        <fullName evidence="3">HNH endonuclease 5 domain-containing protein</fullName>
    </recommendedName>
</protein>
<name>A0A2M7G042_9BACT</name>
<dbReference type="Proteomes" id="UP000231019">
    <property type="component" value="Unassembled WGS sequence"/>
</dbReference>
<organism evidence="1 2">
    <name type="scientific">bacterium (Candidatus Blackallbacteria) CG17_big_fil_post_rev_8_21_14_2_50_48_46</name>
    <dbReference type="NCBI Taxonomy" id="2014261"/>
    <lineage>
        <taxon>Bacteria</taxon>
        <taxon>Candidatus Blackallbacteria</taxon>
    </lineage>
</organism>
<comment type="caution">
    <text evidence="1">The sequence shown here is derived from an EMBL/GenBank/DDBJ whole genome shotgun (WGS) entry which is preliminary data.</text>
</comment>